<comment type="caution">
    <text evidence="3">The sequence shown here is derived from an EMBL/GenBank/DDBJ whole genome shotgun (WGS) entry which is preliminary data.</text>
</comment>
<sequence>MENTVAQKLEALKKLQAIDSQLVEIKKIRGDLPEEVEDLEDEIAGYNTRITKFEEELTAYKETIKEHKASIKEYQERIAYLEDQQMNVRNNREYDAINKELEMLGLDTQVSEKRIREAKIAIEAKEEQIGMTKQMLDERQKDLDAKQVELKEILSETEVEEEKLLKQREKASKNIEERLLNAYNKIRINSSNGLAVVPVRRGACGGCFNAVPPQKQADIKEKRKIIVCEHCGRLMSDVEIVIEEEKKKTTRKRSVRRKKAE</sequence>
<keyword evidence="4" id="KW-1185">Reference proteome</keyword>
<name>A0ABP9DE36_9BACT</name>
<feature type="domain" description="C4-type zinc ribbon" evidence="2">
    <location>
        <begin position="203"/>
        <end position="235"/>
    </location>
</feature>
<organism evidence="3 4">
    <name type="scientific">Algivirga pacifica</name>
    <dbReference type="NCBI Taxonomy" id="1162670"/>
    <lineage>
        <taxon>Bacteria</taxon>
        <taxon>Pseudomonadati</taxon>
        <taxon>Bacteroidota</taxon>
        <taxon>Cytophagia</taxon>
        <taxon>Cytophagales</taxon>
        <taxon>Flammeovirgaceae</taxon>
        <taxon>Algivirga</taxon>
    </lineage>
</organism>
<evidence type="ECO:0000313" key="3">
    <source>
        <dbReference type="EMBL" id="GAA4836743.1"/>
    </source>
</evidence>
<dbReference type="InterPro" id="IPR052376">
    <property type="entry name" value="Oxidative_Scav/Glycosyltrans"/>
</dbReference>
<feature type="coiled-coil region" evidence="1">
    <location>
        <begin position="36"/>
        <end position="174"/>
    </location>
</feature>
<dbReference type="PANTHER" id="PTHR39082">
    <property type="entry name" value="PHOSPHOLIPASE C-BETA-2-RELATED"/>
    <property type="match status" value="1"/>
</dbReference>
<evidence type="ECO:0000256" key="1">
    <source>
        <dbReference type="SAM" id="Coils"/>
    </source>
</evidence>
<dbReference type="Gene3D" id="1.10.287.1490">
    <property type="match status" value="1"/>
</dbReference>
<evidence type="ECO:0000313" key="4">
    <source>
        <dbReference type="Proteomes" id="UP001500298"/>
    </source>
</evidence>
<dbReference type="PANTHER" id="PTHR39082:SF1">
    <property type="entry name" value="SCAVENGER RECEPTOR CLASS A MEMBER 3"/>
    <property type="match status" value="1"/>
</dbReference>
<protein>
    <submittedName>
        <fullName evidence="3">C4-type zinc ribbon domain-containing protein</fullName>
    </submittedName>
</protein>
<evidence type="ECO:0000259" key="2">
    <source>
        <dbReference type="Pfam" id="PF02591"/>
    </source>
</evidence>
<dbReference type="Pfam" id="PF02591">
    <property type="entry name" value="Zn_ribbon_9"/>
    <property type="match status" value="1"/>
</dbReference>
<dbReference type="RefSeq" id="WP_345371817.1">
    <property type="nucleotide sequence ID" value="NZ_BAABJX010000033.1"/>
</dbReference>
<dbReference type="EMBL" id="BAABJX010000033">
    <property type="protein sequence ID" value="GAA4836743.1"/>
    <property type="molecule type" value="Genomic_DNA"/>
</dbReference>
<keyword evidence="1" id="KW-0175">Coiled coil</keyword>
<dbReference type="InterPro" id="IPR003743">
    <property type="entry name" value="Zf-RING_7"/>
</dbReference>
<gene>
    <name evidence="3" type="ORF">GCM10023331_22440</name>
</gene>
<dbReference type="Proteomes" id="UP001500298">
    <property type="component" value="Unassembled WGS sequence"/>
</dbReference>
<proteinExistence type="predicted"/>
<accession>A0ABP9DE36</accession>
<reference evidence="4" key="1">
    <citation type="journal article" date="2019" name="Int. J. Syst. Evol. Microbiol.">
        <title>The Global Catalogue of Microorganisms (GCM) 10K type strain sequencing project: providing services to taxonomists for standard genome sequencing and annotation.</title>
        <authorList>
            <consortium name="The Broad Institute Genomics Platform"/>
            <consortium name="The Broad Institute Genome Sequencing Center for Infectious Disease"/>
            <person name="Wu L."/>
            <person name="Ma J."/>
        </authorList>
    </citation>
    <scope>NUCLEOTIDE SEQUENCE [LARGE SCALE GENOMIC DNA]</scope>
    <source>
        <strain evidence="4">JCM 18326</strain>
    </source>
</reference>